<accession>A0A6L6XZC2</accession>
<dbReference type="RefSeq" id="WP_157347181.1">
    <property type="nucleotide sequence ID" value="NZ_WSEK01000005.1"/>
</dbReference>
<dbReference type="Pfam" id="PF10604">
    <property type="entry name" value="Polyketide_cyc2"/>
    <property type="match status" value="1"/>
</dbReference>
<organism evidence="1 2">
    <name type="scientific">Nocardioides agri</name>
    <dbReference type="NCBI Taxonomy" id="2682843"/>
    <lineage>
        <taxon>Bacteria</taxon>
        <taxon>Bacillati</taxon>
        <taxon>Actinomycetota</taxon>
        <taxon>Actinomycetes</taxon>
        <taxon>Propionibacteriales</taxon>
        <taxon>Nocardioidaceae</taxon>
        <taxon>Nocardioides</taxon>
    </lineage>
</organism>
<dbReference type="EMBL" id="WSEK01000005">
    <property type="protein sequence ID" value="MVQ52073.1"/>
    <property type="molecule type" value="Genomic_DNA"/>
</dbReference>
<reference evidence="1 2" key="1">
    <citation type="submission" date="2019-12" db="EMBL/GenBank/DDBJ databases">
        <authorList>
            <person name="Huq M.A."/>
        </authorList>
    </citation>
    <scope>NUCLEOTIDE SEQUENCE [LARGE SCALE GENOMIC DNA]</scope>
    <source>
        <strain evidence="1 2">MAH-18</strain>
    </source>
</reference>
<dbReference type="AlphaFoldDB" id="A0A6L6XZC2"/>
<proteinExistence type="predicted"/>
<dbReference type="InterPro" id="IPR019587">
    <property type="entry name" value="Polyketide_cyclase/dehydratase"/>
</dbReference>
<name>A0A6L6XZC2_9ACTN</name>
<comment type="caution">
    <text evidence="1">The sequence shown here is derived from an EMBL/GenBank/DDBJ whole genome shotgun (WGS) entry which is preliminary data.</text>
</comment>
<keyword evidence="2" id="KW-1185">Reference proteome</keyword>
<dbReference type="Proteomes" id="UP000473525">
    <property type="component" value="Unassembled WGS sequence"/>
</dbReference>
<dbReference type="SUPFAM" id="SSF55961">
    <property type="entry name" value="Bet v1-like"/>
    <property type="match status" value="1"/>
</dbReference>
<dbReference type="Gene3D" id="3.30.530.20">
    <property type="match status" value="1"/>
</dbReference>
<sequence>MSGYRVEASRLLPVEQTVAFDRLMGAPLPDLFSRRYAAFPPVQEVVDEPADWGSVGQDRVIRLADGGSLRETLTSVDRPRGFAYRLDDLHGRLRPFLRTIDGAWSVAAEGTSSRVTWTWTMYPTGSPARLTLTVIGRMWSGYAERSLEQLETILTRP</sequence>
<dbReference type="InterPro" id="IPR023393">
    <property type="entry name" value="START-like_dom_sf"/>
</dbReference>
<protein>
    <submittedName>
        <fullName evidence="1">SRPBCC family protein</fullName>
    </submittedName>
</protein>
<gene>
    <name evidence="1" type="ORF">GON03_23065</name>
</gene>
<evidence type="ECO:0000313" key="2">
    <source>
        <dbReference type="Proteomes" id="UP000473525"/>
    </source>
</evidence>
<evidence type="ECO:0000313" key="1">
    <source>
        <dbReference type="EMBL" id="MVQ52073.1"/>
    </source>
</evidence>